<organism evidence="2 3">
    <name type="scientific">Peptoclostridium acidaminophilum DSM 3953</name>
    <dbReference type="NCBI Taxonomy" id="1286171"/>
    <lineage>
        <taxon>Bacteria</taxon>
        <taxon>Bacillati</taxon>
        <taxon>Bacillota</taxon>
        <taxon>Clostridia</taxon>
        <taxon>Peptostreptococcales</taxon>
        <taxon>Peptoclostridiaceae</taxon>
        <taxon>Peptoclostridium</taxon>
    </lineage>
</organism>
<dbReference type="InterPro" id="IPR024419">
    <property type="entry name" value="YvrJ"/>
</dbReference>
<keyword evidence="1" id="KW-0812">Transmembrane</keyword>
<dbReference type="Pfam" id="PF12841">
    <property type="entry name" value="YvrJ"/>
    <property type="match status" value="1"/>
</dbReference>
<accession>W8T6E2</accession>
<dbReference type="PATRIC" id="fig|1286171.3.peg.1984"/>
<dbReference type="KEGG" id="eac:EAL2_c20380"/>
<dbReference type="Proteomes" id="UP000019591">
    <property type="component" value="Chromosome"/>
</dbReference>
<evidence type="ECO:0008006" key="4">
    <source>
        <dbReference type="Google" id="ProtNLM"/>
    </source>
</evidence>
<dbReference type="AlphaFoldDB" id="W8T6E2"/>
<dbReference type="EMBL" id="CP007452">
    <property type="protein sequence ID" value="AHM57319.1"/>
    <property type="molecule type" value="Genomic_DNA"/>
</dbReference>
<dbReference type="OrthoDB" id="2662123at2"/>
<evidence type="ECO:0000313" key="3">
    <source>
        <dbReference type="Proteomes" id="UP000019591"/>
    </source>
</evidence>
<protein>
    <recommendedName>
        <fullName evidence="4">YvrJ family protein</fullName>
    </recommendedName>
</protein>
<keyword evidence="1" id="KW-1133">Transmembrane helix</keyword>
<sequence length="48" mass="5374">MEQLVYLLSNVGFPIVICLYLLMRIEEKLETLTNAISSLGSAIVSMKE</sequence>
<reference evidence="2 3" key="1">
    <citation type="journal article" date="2014" name="Genome Announc.">
        <title>Complete Genome Sequence of Amino Acid-Utilizing Eubacterium acidaminophilum al-2 (DSM 3953).</title>
        <authorList>
            <person name="Poehlein A."/>
            <person name="Andreesen J.R."/>
            <person name="Daniel R."/>
        </authorList>
    </citation>
    <scope>NUCLEOTIDE SEQUENCE [LARGE SCALE GENOMIC DNA]</scope>
    <source>
        <strain evidence="2 3">DSM 3953</strain>
    </source>
</reference>
<keyword evidence="3" id="KW-1185">Reference proteome</keyword>
<gene>
    <name evidence="2" type="ORF">EAL2_c20380</name>
</gene>
<keyword evidence="1" id="KW-0472">Membrane</keyword>
<evidence type="ECO:0000256" key="1">
    <source>
        <dbReference type="SAM" id="Phobius"/>
    </source>
</evidence>
<dbReference type="RefSeq" id="WP_070810851.1">
    <property type="nucleotide sequence ID" value="NZ_CP007452.1"/>
</dbReference>
<name>W8T6E2_PEPAC</name>
<proteinExistence type="predicted"/>
<dbReference type="HOGENOM" id="CLU_198854_4_0_9"/>
<dbReference type="STRING" id="1286171.EAL2_c20380"/>
<feature type="transmembrane region" description="Helical" evidence="1">
    <location>
        <begin position="6"/>
        <end position="23"/>
    </location>
</feature>
<evidence type="ECO:0000313" key="2">
    <source>
        <dbReference type="EMBL" id="AHM57319.1"/>
    </source>
</evidence>